<protein>
    <submittedName>
        <fullName evidence="2">Uncharacterized protein</fullName>
    </submittedName>
</protein>
<gene>
    <name evidence="2" type="ORF">SVUK_LOCUS9939</name>
</gene>
<feature type="chain" id="PRO_5018056262" evidence="1">
    <location>
        <begin position="21"/>
        <end position="162"/>
    </location>
</feature>
<organism evidence="2 3">
    <name type="scientific">Strongylus vulgaris</name>
    <name type="common">Blood worm</name>
    <dbReference type="NCBI Taxonomy" id="40348"/>
    <lineage>
        <taxon>Eukaryota</taxon>
        <taxon>Metazoa</taxon>
        <taxon>Ecdysozoa</taxon>
        <taxon>Nematoda</taxon>
        <taxon>Chromadorea</taxon>
        <taxon>Rhabditida</taxon>
        <taxon>Rhabditina</taxon>
        <taxon>Rhabditomorpha</taxon>
        <taxon>Strongyloidea</taxon>
        <taxon>Strongylidae</taxon>
        <taxon>Strongylus</taxon>
    </lineage>
</organism>
<evidence type="ECO:0000313" key="3">
    <source>
        <dbReference type="Proteomes" id="UP000270094"/>
    </source>
</evidence>
<dbReference type="Proteomes" id="UP000270094">
    <property type="component" value="Unassembled WGS sequence"/>
</dbReference>
<proteinExistence type="predicted"/>
<feature type="signal peptide" evidence="1">
    <location>
        <begin position="1"/>
        <end position="20"/>
    </location>
</feature>
<accession>A0A3P7IPX4</accession>
<evidence type="ECO:0000256" key="1">
    <source>
        <dbReference type="SAM" id="SignalP"/>
    </source>
</evidence>
<dbReference type="EMBL" id="UYYB01094762">
    <property type="protein sequence ID" value="VDM74941.1"/>
    <property type="molecule type" value="Genomic_DNA"/>
</dbReference>
<reference evidence="2 3" key="1">
    <citation type="submission" date="2018-11" db="EMBL/GenBank/DDBJ databases">
        <authorList>
            <consortium name="Pathogen Informatics"/>
        </authorList>
    </citation>
    <scope>NUCLEOTIDE SEQUENCE [LARGE SCALE GENOMIC DNA]</scope>
</reference>
<keyword evidence="1" id="KW-0732">Signal</keyword>
<name>A0A3P7IPX4_STRVU</name>
<evidence type="ECO:0000313" key="2">
    <source>
        <dbReference type="EMBL" id="VDM74941.1"/>
    </source>
</evidence>
<dbReference type="AlphaFoldDB" id="A0A3P7IPX4"/>
<sequence>MNKALPALLLYLLMFRIATASWSHNCGVCQQSCQASCTVGTCDCVQICAPICNVGQLKVPQFQFGIPQAAQFVTVPQILPAPQIVQAPQCVAACQPNAVTFVEQLLVYNPVEANAKHLVRNVKEDTVAYKFNRFPATPLLLDVPAQVVFPCVAMVLAASIEY</sequence>
<keyword evidence="3" id="KW-1185">Reference proteome</keyword>